<evidence type="ECO:0000313" key="2">
    <source>
        <dbReference type="WBParaSite" id="nRc.2.0.1.t18521-RA"/>
    </source>
</evidence>
<proteinExistence type="predicted"/>
<reference evidence="2" key="1">
    <citation type="submission" date="2022-11" db="UniProtKB">
        <authorList>
            <consortium name="WormBaseParasite"/>
        </authorList>
    </citation>
    <scope>IDENTIFICATION</scope>
</reference>
<protein>
    <submittedName>
        <fullName evidence="2">Uncharacterized protein</fullName>
    </submittedName>
</protein>
<dbReference type="WBParaSite" id="nRc.2.0.1.t18521-RA">
    <property type="protein sequence ID" value="nRc.2.0.1.t18521-RA"/>
    <property type="gene ID" value="nRc.2.0.1.g18521"/>
</dbReference>
<accession>A0A915IYL7</accession>
<evidence type="ECO:0000313" key="1">
    <source>
        <dbReference type="Proteomes" id="UP000887565"/>
    </source>
</evidence>
<name>A0A915IYL7_ROMCU</name>
<keyword evidence="1" id="KW-1185">Reference proteome</keyword>
<dbReference type="AlphaFoldDB" id="A0A915IYL7"/>
<organism evidence="1 2">
    <name type="scientific">Romanomermis culicivorax</name>
    <name type="common">Nematode worm</name>
    <dbReference type="NCBI Taxonomy" id="13658"/>
    <lineage>
        <taxon>Eukaryota</taxon>
        <taxon>Metazoa</taxon>
        <taxon>Ecdysozoa</taxon>
        <taxon>Nematoda</taxon>
        <taxon>Enoplea</taxon>
        <taxon>Dorylaimia</taxon>
        <taxon>Mermithida</taxon>
        <taxon>Mermithoidea</taxon>
        <taxon>Mermithidae</taxon>
        <taxon>Romanomermis</taxon>
    </lineage>
</organism>
<dbReference type="Proteomes" id="UP000887565">
    <property type="component" value="Unplaced"/>
</dbReference>
<sequence length="77" mass="8483">MAGSTKQAMATNLVSTPRHWRSAAVDVIENEWQSKPAVECLVQICATSINSPSMDKYSAPVVLLITFRLVTQVSQIY</sequence>